<feature type="transmembrane region" description="Helical" evidence="2">
    <location>
        <begin position="105"/>
        <end position="125"/>
    </location>
</feature>
<dbReference type="EMBL" id="MWPH01000001">
    <property type="protein sequence ID" value="OVE85888.1"/>
    <property type="molecule type" value="Genomic_DNA"/>
</dbReference>
<sequence>MCRTASDPADDGGADQPGSDATEPVATVRLTRRVAWQWLAGATAAFFVSAYVFAAVQAMVQGRPLEPFVIAATPTGINRVLVISLVLVALVVVLHELLHGVCMAVYGGETAYGVGVSYFVLPYAYAETDASFTRTQLLVTLLAPLVVITVGGLLALAVVPSSILIIPLAANVAGSVGDLWMAGTLLQYPANVRVSDPPGDVQGLSIYPPADGSASDSSTDAIDQRRGSVVLARVVTGAVGTLAGLIALGIVAVLGSLAVGSGDVIVGASEGRWLLFLHERHGSSASLEVGAPLALALATAGGLAWALVGTVREQLSTTEP</sequence>
<accession>A0A202ECH1</accession>
<evidence type="ECO:0000256" key="2">
    <source>
        <dbReference type="SAM" id="Phobius"/>
    </source>
</evidence>
<feature type="transmembrane region" description="Helical" evidence="2">
    <location>
        <begin position="38"/>
        <end position="60"/>
    </location>
</feature>
<protein>
    <recommendedName>
        <fullName evidence="5">DUF3267 domain-containing protein</fullName>
    </recommendedName>
</protein>
<organism evidence="3 4">
    <name type="scientific">Natronolimnobius baerhuensis</name>
    <dbReference type="NCBI Taxonomy" id="253108"/>
    <lineage>
        <taxon>Archaea</taxon>
        <taxon>Methanobacteriati</taxon>
        <taxon>Methanobacteriota</taxon>
        <taxon>Stenosarchaea group</taxon>
        <taxon>Halobacteria</taxon>
        <taxon>Halobacteriales</taxon>
        <taxon>Natrialbaceae</taxon>
        <taxon>Natronolimnobius</taxon>
    </lineage>
</organism>
<evidence type="ECO:0008006" key="5">
    <source>
        <dbReference type="Google" id="ProtNLM"/>
    </source>
</evidence>
<dbReference type="OrthoDB" id="206228at2157"/>
<keyword evidence="2" id="KW-1133">Transmembrane helix</keyword>
<dbReference type="InterPro" id="IPR021683">
    <property type="entry name" value="DUF3267"/>
</dbReference>
<keyword evidence="2" id="KW-0812">Transmembrane</keyword>
<evidence type="ECO:0000313" key="3">
    <source>
        <dbReference type="EMBL" id="OVE85888.1"/>
    </source>
</evidence>
<evidence type="ECO:0000313" key="4">
    <source>
        <dbReference type="Proteomes" id="UP000196084"/>
    </source>
</evidence>
<dbReference type="AlphaFoldDB" id="A0A202ECH1"/>
<feature type="transmembrane region" description="Helical" evidence="2">
    <location>
        <begin position="80"/>
        <end position="98"/>
    </location>
</feature>
<comment type="caution">
    <text evidence="3">The sequence shown here is derived from an EMBL/GenBank/DDBJ whole genome shotgun (WGS) entry which is preliminary data.</text>
</comment>
<dbReference type="Pfam" id="PF11667">
    <property type="entry name" value="DUF3267"/>
    <property type="match status" value="1"/>
</dbReference>
<dbReference type="Proteomes" id="UP000196084">
    <property type="component" value="Unassembled WGS sequence"/>
</dbReference>
<feature type="transmembrane region" description="Helical" evidence="2">
    <location>
        <begin position="137"/>
        <end position="159"/>
    </location>
</feature>
<reference evidence="3 4" key="1">
    <citation type="submission" date="2017-02" db="EMBL/GenBank/DDBJ databases">
        <title>Natronthermophilus aegyptiacus gen. nov.,sp. nov., an aerobic, extremely halophilic alkalithermophilic archaeon isolated from the athalassohaline Wadi An Natrun, Egypt.</title>
        <authorList>
            <person name="Zhao B."/>
        </authorList>
    </citation>
    <scope>NUCLEOTIDE SEQUENCE [LARGE SCALE GENOMIC DNA]</scope>
    <source>
        <strain evidence="3 4">CGMCC 1.3597</strain>
    </source>
</reference>
<feature type="region of interest" description="Disordered" evidence="1">
    <location>
        <begin position="1"/>
        <end position="22"/>
    </location>
</feature>
<keyword evidence="4" id="KW-1185">Reference proteome</keyword>
<name>A0A202ECH1_9EURY</name>
<proteinExistence type="predicted"/>
<feature type="transmembrane region" description="Helical" evidence="2">
    <location>
        <begin position="289"/>
        <end position="308"/>
    </location>
</feature>
<feature type="transmembrane region" description="Helical" evidence="2">
    <location>
        <begin position="234"/>
        <end position="259"/>
    </location>
</feature>
<evidence type="ECO:0000256" key="1">
    <source>
        <dbReference type="SAM" id="MobiDB-lite"/>
    </source>
</evidence>
<dbReference type="RefSeq" id="WP_087713983.1">
    <property type="nucleotide sequence ID" value="NZ_MWPH01000001.1"/>
</dbReference>
<gene>
    <name evidence="3" type="ORF">B2G88_03510</name>
</gene>
<keyword evidence="2" id="KW-0472">Membrane</keyword>